<reference evidence="1" key="1">
    <citation type="journal article" date="2014" name="Int. J. Syst. Evol. Microbiol.">
        <title>Complete genome sequence of Corynebacterium casei LMG S-19264T (=DSM 44701T), isolated from a smear-ripened cheese.</title>
        <authorList>
            <consortium name="US DOE Joint Genome Institute (JGI-PGF)"/>
            <person name="Walter F."/>
            <person name="Albersmeier A."/>
            <person name="Kalinowski J."/>
            <person name="Ruckert C."/>
        </authorList>
    </citation>
    <scope>NUCLEOTIDE SEQUENCE</scope>
    <source>
        <strain evidence="1">CGMCC 1.12698</strain>
    </source>
</reference>
<dbReference type="PANTHER" id="PTHR36433">
    <property type="entry name" value="HYPOTHETICAL CYTOSOLIC PROTEIN"/>
    <property type="match status" value="1"/>
</dbReference>
<keyword evidence="2" id="KW-1185">Reference proteome</keyword>
<dbReference type="PANTHER" id="PTHR36433:SF2">
    <property type="entry name" value="YXEA FAMILY PROTEIN"/>
    <property type="match status" value="1"/>
</dbReference>
<sequence>MKRLIFFLSIGLITIIFLNGCTATDKLQKRNSDEYYVHITIDGIETRYTENSSPRFSYELLGFDHEGNGKTLLFDSERNLRKGAYLRIYYSDLERVKTFEEVIFDEIPARARDRLHNQSKEGNA</sequence>
<gene>
    <name evidence="1" type="ORF">GCM10007140_36330</name>
</gene>
<name>A0A917AX48_9BACI</name>
<accession>A0A917AX48</accession>
<reference evidence="1" key="2">
    <citation type="submission" date="2020-09" db="EMBL/GenBank/DDBJ databases">
        <authorList>
            <person name="Sun Q."/>
            <person name="Zhou Y."/>
        </authorList>
    </citation>
    <scope>NUCLEOTIDE SEQUENCE</scope>
    <source>
        <strain evidence="1">CGMCC 1.12698</strain>
    </source>
</reference>
<protein>
    <recommendedName>
        <fullName evidence="3">YxeA family protein</fullName>
    </recommendedName>
</protein>
<organism evidence="1 2">
    <name type="scientific">Priestia taiwanensis</name>
    <dbReference type="NCBI Taxonomy" id="1347902"/>
    <lineage>
        <taxon>Bacteria</taxon>
        <taxon>Bacillati</taxon>
        <taxon>Bacillota</taxon>
        <taxon>Bacilli</taxon>
        <taxon>Bacillales</taxon>
        <taxon>Bacillaceae</taxon>
        <taxon>Priestia</taxon>
    </lineage>
</organism>
<dbReference type="Gene3D" id="2.40.50.480">
    <property type="match status" value="1"/>
</dbReference>
<evidence type="ECO:0000313" key="1">
    <source>
        <dbReference type="EMBL" id="GGE83553.1"/>
    </source>
</evidence>
<evidence type="ECO:0008006" key="3">
    <source>
        <dbReference type="Google" id="ProtNLM"/>
    </source>
</evidence>
<comment type="caution">
    <text evidence="1">The sequence shown here is derived from an EMBL/GenBank/DDBJ whole genome shotgun (WGS) entry which is preliminary data.</text>
</comment>
<dbReference type="NCBIfam" id="TIGR01655">
    <property type="entry name" value="yxeA_fam"/>
    <property type="match status" value="1"/>
</dbReference>
<dbReference type="SUPFAM" id="SSF159121">
    <property type="entry name" value="BC4932-like"/>
    <property type="match status" value="1"/>
</dbReference>
<dbReference type="EMBL" id="BMFK01000006">
    <property type="protein sequence ID" value="GGE83553.1"/>
    <property type="molecule type" value="Genomic_DNA"/>
</dbReference>
<dbReference type="AlphaFoldDB" id="A0A917AX48"/>
<dbReference type="Pfam" id="PF06486">
    <property type="entry name" value="DUF1093"/>
    <property type="match status" value="1"/>
</dbReference>
<evidence type="ECO:0000313" key="2">
    <source>
        <dbReference type="Proteomes" id="UP000605259"/>
    </source>
</evidence>
<proteinExistence type="predicted"/>
<dbReference type="InterPro" id="IPR006542">
    <property type="entry name" value="DUF1093"/>
</dbReference>
<dbReference type="Proteomes" id="UP000605259">
    <property type="component" value="Unassembled WGS sequence"/>
</dbReference>
<dbReference type="InterPro" id="IPR036166">
    <property type="entry name" value="YxeA-like_sf"/>
</dbReference>
<dbReference type="RefSeq" id="WP_188389927.1">
    <property type="nucleotide sequence ID" value="NZ_BMFK01000006.1"/>
</dbReference>